<evidence type="ECO:0000313" key="2">
    <source>
        <dbReference type="Proteomes" id="UP000245996"/>
    </source>
</evidence>
<protein>
    <submittedName>
        <fullName evidence="1">Uncharacterized protein</fullName>
    </submittedName>
</protein>
<gene>
    <name evidence="1" type="ORF">C7430_110200</name>
</gene>
<dbReference type="EMBL" id="QGHE01000010">
    <property type="protein sequence ID" value="PWJ77160.1"/>
    <property type="molecule type" value="Genomic_DNA"/>
</dbReference>
<dbReference type="AlphaFoldDB" id="A0ABD6XMI0"/>
<name>A0ABD6XMI0_ENTAG</name>
<comment type="caution">
    <text evidence="1">The sequence shown here is derived from an EMBL/GenBank/DDBJ whole genome shotgun (WGS) entry which is preliminary data.</text>
</comment>
<evidence type="ECO:0000313" key="1">
    <source>
        <dbReference type="EMBL" id="PWJ77160.1"/>
    </source>
</evidence>
<accession>A0ABD6XMI0</accession>
<dbReference type="RefSeq" id="WP_109653484.1">
    <property type="nucleotide sequence ID" value="NZ_CP134761.1"/>
</dbReference>
<organism evidence="1 2">
    <name type="scientific">Enterobacter agglomerans</name>
    <name type="common">Erwinia herbicola</name>
    <name type="synonym">Pantoea agglomerans</name>
    <dbReference type="NCBI Taxonomy" id="549"/>
    <lineage>
        <taxon>Bacteria</taxon>
        <taxon>Pseudomonadati</taxon>
        <taxon>Pseudomonadota</taxon>
        <taxon>Gammaproteobacteria</taxon>
        <taxon>Enterobacterales</taxon>
        <taxon>Erwiniaceae</taxon>
        <taxon>Pantoea</taxon>
        <taxon>Pantoea agglomerans group</taxon>
    </lineage>
</organism>
<sequence>MPVIVTFDLSGYETNDHGRIKAMFERYGWEDLGGTSYRYPKLGTTDQPVEDWLNHIVPALMLFRAYFANNKHVTLDRMSIDAHSSSGYNPDTNFGRGVLDGADAASYDPGDPGKFGKKNIVDWLNNIPFPY</sequence>
<reference evidence="1 2" key="1">
    <citation type="submission" date="2018-05" db="EMBL/GenBank/DDBJ databases">
        <title>Genomic Encyclopedia of Type Strains, Phase IV (KMG-V): Genome sequencing to study the core and pangenomes of soil and plant-associated prokaryotes.</title>
        <authorList>
            <person name="Whitman W."/>
        </authorList>
    </citation>
    <scope>NUCLEOTIDE SEQUENCE [LARGE SCALE GENOMIC DNA]</scope>
    <source>
        <strain evidence="1 2">PNG 92-11</strain>
    </source>
</reference>
<dbReference type="Proteomes" id="UP000245996">
    <property type="component" value="Unassembled WGS sequence"/>
</dbReference>
<proteinExistence type="predicted"/>